<accession>A0A0E9QWW8</accession>
<name>A0A0E9QWW8_ANGAN</name>
<proteinExistence type="predicted"/>
<dbReference type="EMBL" id="GBXM01087136">
    <property type="protein sequence ID" value="JAH21441.1"/>
    <property type="molecule type" value="Transcribed_RNA"/>
</dbReference>
<reference evidence="1" key="1">
    <citation type="submission" date="2014-11" db="EMBL/GenBank/DDBJ databases">
        <authorList>
            <person name="Amaro Gonzalez C."/>
        </authorList>
    </citation>
    <scope>NUCLEOTIDE SEQUENCE</scope>
</reference>
<protein>
    <submittedName>
        <fullName evidence="1">Uncharacterized protein</fullName>
    </submittedName>
</protein>
<reference evidence="1" key="2">
    <citation type="journal article" date="2015" name="Fish Shellfish Immunol.">
        <title>Early steps in the European eel (Anguilla anguilla)-Vibrio vulnificus interaction in the gills: Role of the RtxA13 toxin.</title>
        <authorList>
            <person name="Callol A."/>
            <person name="Pajuelo D."/>
            <person name="Ebbesson L."/>
            <person name="Teles M."/>
            <person name="MacKenzie S."/>
            <person name="Amaro C."/>
        </authorList>
    </citation>
    <scope>NUCLEOTIDE SEQUENCE</scope>
</reference>
<dbReference type="AlphaFoldDB" id="A0A0E9QWW8"/>
<organism evidence="1">
    <name type="scientific">Anguilla anguilla</name>
    <name type="common">European freshwater eel</name>
    <name type="synonym">Muraena anguilla</name>
    <dbReference type="NCBI Taxonomy" id="7936"/>
    <lineage>
        <taxon>Eukaryota</taxon>
        <taxon>Metazoa</taxon>
        <taxon>Chordata</taxon>
        <taxon>Craniata</taxon>
        <taxon>Vertebrata</taxon>
        <taxon>Euteleostomi</taxon>
        <taxon>Actinopterygii</taxon>
        <taxon>Neopterygii</taxon>
        <taxon>Teleostei</taxon>
        <taxon>Anguilliformes</taxon>
        <taxon>Anguillidae</taxon>
        <taxon>Anguilla</taxon>
    </lineage>
</organism>
<evidence type="ECO:0000313" key="1">
    <source>
        <dbReference type="EMBL" id="JAH21441.1"/>
    </source>
</evidence>
<sequence>MYILTHQCICNCMNLEMLFFSLFPTEPHAFRVGGAKPIHAY</sequence>